<sequence length="246" mass="26294">MGWCGGGVLGCSGRRQVSCRPRSIVAAGRGSEPALVLLADGAERRERREARVDAARLRLGYRRWRQGMALLRGPVAVALRVVALRLRGRGERGAVDEVRLVLRMGRGARGRGRGQRGGGRVERVRGIVGGGICVVRRRGAARGEVRRGAGMVQARVRQGVRRKRVCARDAGARIGRCRVGRGEGGGGALDGAGGVGGEGGRGRARRCGHARGEPRGAVSLRLLLCLGLRLEEWMRQWCSGDQGKVM</sequence>
<reference evidence="1" key="2">
    <citation type="journal article" date="2022" name="New Phytol.">
        <title>Evolutionary transition to the ectomycorrhizal habit in the genomes of a hyperdiverse lineage of mushroom-forming fungi.</title>
        <authorList>
            <person name="Looney B."/>
            <person name="Miyauchi S."/>
            <person name="Morin E."/>
            <person name="Drula E."/>
            <person name="Courty P.E."/>
            <person name="Kohler A."/>
            <person name="Kuo A."/>
            <person name="LaButti K."/>
            <person name="Pangilinan J."/>
            <person name="Lipzen A."/>
            <person name="Riley R."/>
            <person name="Andreopoulos W."/>
            <person name="He G."/>
            <person name="Johnson J."/>
            <person name="Nolan M."/>
            <person name="Tritt A."/>
            <person name="Barry K.W."/>
            <person name="Grigoriev I.V."/>
            <person name="Nagy L.G."/>
            <person name="Hibbett D."/>
            <person name="Henrissat B."/>
            <person name="Matheny P.B."/>
            <person name="Labbe J."/>
            <person name="Martin F.M."/>
        </authorList>
    </citation>
    <scope>NUCLEOTIDE SEQUENCE</scope>
    <source>
        <strain evidence="1">FP105234-sp</strain>
    </source>
</reference>
<protein>
    <submittedName>
        <fullName evidence="1">Uncharacterized protein</fullName>
    </submittedName>
</protein>
<keyword evidence="2" id="KW-1185">Reference proteome</keyword>
<organism evidence="1 2">
    <name type="scientific">Auriscalpium vulgare</name>
    <dbReference type="NCBI Taxonomy" id="40419"/>
    <lineage>
        <taxon>Eukaryota</taxon>
        <taxon>Fungi</taxon>
        <taxon>Dikarya</taxon>
        <taxon>Basidiomycota</taxon>
        <taxon>Agaricomycotina</taxon>
        <taxon>Agaricomycetes</taxon>
        <taxon>Russulales</taxon>
        <taxon>Auriscalpiaceae</taxon>
        <taxon>Auriscalpium</taxon>
    </lineage>
</organism>
<comment type="caution">
    <text evidence="1">The sequence shown here is derived from an EMBL/GenBank/DDBJ whole genome shotgun (WGS) entry which is preliminary data.</text>
</comment>
<dbReference type="EMBL" id="MU275845">
    <property type="protein sequence ID" value="KAI0052426.1"/>
    <property type="molecule type" value="Genomic_DNA"/>
</dbReference>
<accession>A0ACB8S907</accession>
<evidence type="ECO:0000313" key="2">
    <source>
        <dbReference type="Proteomes" id="UP000814033"/>
    </source>
</evidence>
<proteinExistence type="predicted"/>
<reference evidence="1" key="1">
    <citation type="submission" date="2021-02" db="EMBL/GenBank/DDBJ databases">
        <authorList>
            <consortium name="DOE Joint Genome Institute"/>
            <person name="Ahrendt S."/>
            <person name="Looney B.P."/>
            <person name="Miyauchi S."/>
            <person name="Morin E."/>
            <person name="Drula E."/>
            <person name="Courty P.E."/>
            <person name="Chicoki N."/>
            <person name="Fauchery L."/>
            <person name="Kohler A."/>
            <person name="Kuo A."/>
            <person name="Labutti K."/>
            <person name="Pangilinan J."/>
            <person name="Lipzen A."/>
            <person name="Riley R."/>
            <person name="Andreopoulos W."/>
            <person name="He G."/>
            <person name="Johnson J."/>
            <person name="Barry K.W."/>
            <person name="Grigoriev I.V."/>
            <person name="Nagy L."/>
            <person name="Hibbett D."/>
            <person name="Henrissat B."/>
            <person name="Matheny P.B."/>
            <person name="Labbe J."/>
            <person name="Martin F."/>
        </authorList>
    </citation>
    <scope>NUCLEOTIDE SEQUENCE</scope>
    <source>
        <strain evidence="1">FP105234-sp</strain>
    </source>
</reference>
<gene>
    <name evidence="1" type="ORF">FA95DRAFT_1319278</name>
</gene>
<name>A0ACB8S907_9AGAM</name>
<dbReference type="Proteomes" id="UP000814033">
    <property type="component" value="Unassembled WGS sequence"/>
</dbReference>
<evidence type="ECO:0000313" key="1">
    <source>
        <dbReference type="EMBL" id="KAI0052426.1"/>
    </source>
</evidence>